<evidence type="ECO:0000313" key="1">
    <source>
        <dbReference type="EMBL" id="KAH0760574.1"/>
    </source>
</evidence>
<protein>
    <submittedName>
        <fullName evidence="1">Uncharacterized protein</fullName>
    </submittedName>
</protein>
<keyword evidence="2" id="KW-1185">Reference proteome</keyword>
<dbReference type="EMBL" id="JAIVGD010000013">
    <property type="protein sequence ID" value="KAH0760574.1"/>
    <property type="molecule type" value="Genomic_DNA"/>
</dbReference>
<name>A0ABQ7V935_SOLTU</name>
<gene>
    <name evidence="1" type="ORF">KY290_016647</name>
</gene>
<sequence length="66" mass="7320">MIGSIQALNGDRLQDPKDIQTEIISFYQSLMGASQKNLSAVDRKVIKQGPGLAHHQQLKLCEEVND</sequence>
<dbReference type="Proteomes" id="UP000826656">
    <property type="component" value="Unassembled WGS sequence"/>
</dbReference>
<reference evidence="1 2" key="1">
    <citation type="journal article" date="2021" name="bioRxiv">
        <title>Chromosome-scale and haplotype-resolved genome assembly of a tetraploid potato cultivar.</title>
        <authorList>
            <person name="Sun H."/>
            <person name="Jiao W.-B."/>
            <person name="Krause K."/>
            <person name="Campoy J.A."/>
            <person name="Goel M."/>
            <person name="Folz-Donahue K."/>
            <person name="Kukat C."/>
            <person name="Huettel B."/>
            <person name="Schneeberger K."/>
        </authorList>
    </citation>
    <scope>NUCLEOTIDE SEQUENCE [LARGE SCALE GENOMIC DNA]</scope>
    <source>
        <strain evidence="1">SolTubOtavaFocal</strain>
        <tissue evidence="1">Leaves</tissue>
    </source>
</reference>
<evidence type="ECO:0000313" key="2">
    <source>
        <dbReference type="Proteomes" id="UP000826656"/>
    </source>
</evidence>
<comment type="caution">
    <text evidence="1">The sequence shown here is derived from an EMBL/GenBank/DDBJ whole genome shotgun (WGS) entry which is preliminary data.</text>
</comment>
<organism evidence="1 2">
    <name type="scientific">Solanum tuberosum</name>
    <name type="common">Potato</name>
    <dbReference type="NCBI Taxonomy" id="4113"/>
    <lineage>
        <taxon>Eukaryota</taxon>
        <taxon>Viridiplantae</taxon>
        <taxon>Streptophyta</taxon>
        <taxon>Embryophyta</taxon>
        <taxon>Tracheophyta</taxon>
        <taxon>Spermatophyta</taxon>
        <taxon>Magnoliopsida</taxon>
        <taxon>eudicotyledons</taxon>
        <taxon>Gunneridae</taxon>
        <taxon>Pentapetalae</taxon>
        <taxon>asterids</taxon>
        <taxon>lamiids</taxon>
        <taxon>Solanales</taxon>
        <taxon>Solanaceae</taxon>
        <taxon>Solanoideae</taxon>
        <taxon>Solaneae</taxon>
        <taxon>Solanum</taxon>
    </lineage>
</organism>
<proteinExistence type="predicted"/>
<accession>A0ABQ7V935</accession>